<evidence type="ECO:0000256" key="1">
    <source>
        <dbReference type="SAM" id="MobiDB-lite"/>
    </source>
</evidence>
<dbReference type="eggNOG" id="ENOG503250H">
    <property type="taxonomic scope" value="Bacteria"/>
</dbReference>
<dbReference type="KEGG" id="stp:Strop_1609"/>
<sequence length="137" mass="14764">MGRCPAEGASSAGQDITGATRVLRPVPDRRRDDHGTATPTGMVVAQMEVAVPVRGRSALSEPTPHPDQPQALAGKGRAVTNDAERRILLAHRLGADGLCAGCRAWWSRLVPYPCWQVEWATSRQARASVARFLDGVR</sequence>
<dbReference type="AlphaFoldDB" id="A4X5C4"/>
<keyword evidence="3" id="KW-1185">Reference proteome</keyword>
<dbReference type="EMBL" id="CP000667">
    <property type="protein sequence ID" value="ABP54074.1"/>
    <property type="molecule type" value="Genomic_DNA"/>
</dbReference>
<dbReference type="RefSeq" id="WP_011905506.1">
    <property type="nucleotide sequence ID" value="NC_009380.1"/>
</dbReference>
<accession>A4X5C4</accession>
<name>A4X5C4_SALTO</name>
<feature type="region of interest" description="Disordered" evidence="1">
    <location>
        <begin position="57"/>
        <end position="77"/>
    </location>
</feature>
<evidence type="ECO:0000313" key="3">
    <source>
        <dbReference type="Proteomes" id="UP000000235"/>
    </source>
</evidence>
<dbReference type="HOGENOM" id="CLU_151894_0_0_11"/>
<organism evidence="2 3">
    <name type="scientific">Salinispora tropica (strain ATCC BAA-916 / DSM 44818 / JCM 13857 / NBRC 105044 / CNB-440)</name>
    <dbReference type="NCBI Taxonomy" id="369723"/>
    <lineage>
        <taxon>Bacteria</taxon>
        <taxon>Bacillati</taxon>
        <taxon>Actinomycetota</taxon>
        <taxon>Actinomycetes</taxon>
        <taxon>Micromonosporales</taxon>
        <taxon>Micromonosporaceae</taxon>
        <taxon>Salinispora</taxon>
    </lineage>
</organism>
<feature type="compositionally biased region" description="Basic and acidic residues" evidence="1">
    <location>
        <begin position="26"/>
        <end position="35"/>
    </location>
</feature>
<protein>
    <submittedName>
        <fullName evidence="2">Uncharacterized protein</fullName>
    </submittedName>
</protein>
<proteinExistence type="predicted"/>
<dbReference type="STRING" id="369723.Strop_1609"/>
<reference evidence="3" key="1">
    <citation type="journal article" date="2007" name="Proc. Natl. Acad. Sci. U.S.A.">
        <title>Genome sequencing reveals complex secondary metabolome in the marine actinomycete Salinispora tropica.</title>
        <authorList>
            <person name="Udwary D.W."/>
            <person name="Zeigler L."/>
            <person name="Asolkar R.N."/>
            <person name="Singan V."/>
            <person name="Lapidus A."/>
            <person name="Fenical W."/>
            <person name="Jensen P.R."/>
            <person name="Moore B.S."/>
        </authorList>
    </citation>
    <scope>NUCLEOTIDE SEQUENCE [LARGE SCALE GENOMIC DNA]</scope>
    <source>
        <strain evidence="3">ATCC BAA-916 / DSM 44818 / CNB-440</strain>
    </source>
</reference>
<dbReference type="Proteomes" id="UP000000235">
    <property type="component" value="Chromosome"/>
</dbReference>
<feature type="region of interest" description="Disordered" evidence="1">
    <location>
        <begin position="1"/>
        <end position="39"/>
    </location>
</feature>
<gene>
    <name evidence="2" type="ordered locus">Strop_1609</name>
</gene>
<evidence type="ECO:0000313" key="2">
    <source>
        <dbReference type="EMBL" id="ABP54074.1"/>
    </source>
</evidence>